<dbReference type="InterPro" id="IPR058240">
    <property type="entry name" value="rSAM_sf"/>
</dbReference>
<dbReference type="GO" id="GO:0005634">
    <property type="term" value="C:nucleus"/>
    <property type="evidence" value="ECO:0007669"/>
    <property type="project" value="TreeGrafter"/>
</dbReference>
<dbReference type="EMBL" id="PNBA02000013">
    <property type="protein sequence ID" value="KAG6403411.1"/>
    <property type="molecule type" value="Genomic_DNA"/>
</dbReference>
<keyword evidence="4" id="KW-0408">Iron</keyword>
<sequence length="201" mass="22481">MLSYGCTRLEIGVQSTYEDVARDTNRGHTVAAVEDCFSLAKDAGFKDILVGLLRLRKCGKNATCPELMGKCSIVRELHVYGTAVPVHGRDADKLQHQGYGTLLMEEAEGIATREHRSTKIAVISVEYLNIEFERENRAPKPAPIPASPDSTVSVTDGLRLEKKELYIVGSWLEGWKGVGTRHYYRKLGYELEGPYMVKYLE</sequence>
<feature type="domain" description="Radical SAM core" evidence="6">
    <location>
        <begin position="2"/>
        <end position="52"/>
    </location>
</feature>
<gene>
    <name evidence="7" type="ORF">SASPL_135632</name>
</gene>
<dbReference type="SUPFAM" id="SSF102114">
    <property type="entry name" value="Radical SAM enzymes"/>
    <property type="match status" value="1"/>
</dbReference>
<protein>
    <recommendedName>
        <fullName evidence="6">Radical SAM core domain-containing protein</fullName>
    </recommendedName>
</protein>
<keyword evidence="5" id="KW-0411">Iron-sulfur</keyword>
<dbReference type="PANTHER" id="PTHR11135">
    <property type="entry name" value="HISTONE ACETYLTRANSFERASE-RELATED"/>
    <property type="match status" value="1"/>
</dbReference>
<dbReference type="InterPro" id="IPR007197">
    <property type="entry name" value="rSAM"/>
</dbReference>
<dbReference type="InterPro" id="IPR039661">
    <property type="entry name" value="ELP3"/>
</dbReference>
<comment type="caution">
    <text evidence="7">The sequence shown here is derived from an EMBL/GenBank/DDBJ whole genome shotgun (WGS) entry which is preliminary data.</text>
</comment>
<evidence type="ECO:0000259" key="6">
    <source>
        <dbReference type="Pfam" id="PF04055"/>
    </source>
</evidence>
<dbReference type="GO" id="GO:0003824">
    <property type="term" value="F:catalytic activity"/>
    <property type="evidence" value="ECO:0007669"/>
    <property type="project" value="InterPro"/>
</dbReference>
<evidence type="ECO:0000256" key="1">
    <source>
        <dbReference type="ARBA" id="ARBA00022485"/>
    </source>
</evidence>
<dbReference type="GO" id="GO:0002926">
    <property type="term" value="P:tRNA wobble base 5-methoxycarbonylmethyl-2-thiouridinylation"/>
    <property type="evidence" value="ECO:0007669"/>
    <property type="project" value="TreeGrafter"/>
</dbReference>
<dbReference type="GO" id="GO:0046872">
    <property type="term" value="F:metal ion binding"/>
    <property type="evidence" value="ECO:0007669"/>
    <property type="project" value="UniProtKB-KW"/>
</dbReference>
<organism evidence="7">
    <name type="scientific">Salvia splendens</name>
    <name type="common">Scarlet sage</name>
    <dbReference type="NCBI Taxonomy" id="180675"/>
    <lineage>
        <taxon>Eukaryota</taxon>
        <taxon>Viridiplantae</taxon>
        <taxon>Streptophyta</taxon>
        <taxon>Embryophyta</taxon>
        <taxon>Tracheophyta</taxon>
        <taxon>Spermatophyta</taxon>
        <taxon>Magnoliopsida</taxon>
        <taxon>eudicotyledons</taxon>
        <taxon>Gunneridae</taxon>
        <taxon>Pentapetalae</taxon>
        <taxon>asterids</taxon>
        <taxon>lamiids</taxon>
        <taxon>Lamiales</taxon>
        <taxon>Lamiaceae</taxon>
        <taxon>Nepetoideae</taxon>
        <taxon>Mentheae</taxon>
        <taxon>Salviinae</taxon>
        <taxon>Salvia</taxon>
        <taxon>Salvia subgen. Calosphace</taxon>
        <taxon>core Calosphace</taxon>
    </lineage>
</organism>
<dbReference type="GO" id="GO:0051539">
    <property type="term" value="F:4 iron, 4 sulfur cluster binding"/>
    <property type="evidence" value="ECO:0007669"/>
    <property type="project" value="UniProtKB-KW"/>
</dbReference>
<evidence type="ECO:0000256" key="3">
    <source>
        <dbReference type="ARBA" id="ARBA00022723"/>
    </source>
</evidence>
<dbReference type="AlphaFoldDB" id="A0A8X8X0J6"/>
<keyword evidence="1" id="KW-0004">4Fe-4S</keyword>
<dbReference type="GO" id="GO:0033588">
    <property type="term" value="C:elongator holoenzyme complex"/>
    <property type="evidence" value="ECO:0007669"/>
    <property type="project" value="TreeGrafter"/>
</dbReference>
<evidence type="ECO:0000256" key="4">
    <source>
        <dbReference type="ARBA" id="ARBA00023004"/>
    </source>
</evidence>
<evidence type="ECO:0000256" key="5">
    <source>
        <dbReference type="ARBA" id="ARBA00023014"/>
    </source>
</evidence>
<dbReference type="Pfam" id="PF04055">
    <property type="entry name" value="Radical_SAM"/>
    <property type="match status" value="1"/>
</dbReference>
<name>A0A8X8X0J6_SALSN</name>
<keyword evidence="3" id="KW-0479">Metal-binding</keyword>
<proteinExistence type="predicted"/>
<evidence type="ECO:0000313" key="7">
    <source>
        <dbReference type="EMBL" id="KAG6403411.1"/>
    </source>
</evidence>
<dbReference type="PANTHER" id="PTHR11135:SF0">
    <property type="entry name" value="ELONGATOR COMPLEX PROTEIN 3"/>
    <property type="match status" value="1"/>
</dbReference>
<keyword evidence="2" id="KW-0949">S-adenosyl-L-methionine</keyword>
<accession>A0A8X8X0J6</accession>
<keyword evidence="8" id="KW-1185">Reference proteome</keyword>
<evidence type="ECO:0000313" key="8">
    <source>
        <dbReference type="Proteomes" id="UP000298416"/>
    </source>
</evidence>
<dbReference type="Proteomes" id="UP000298416">
    <property type="component" value="Unassembled WGS sequence"/>
</dbReference>
<evidence type="ECO:0000256" key="2">
    <source>
        <dbReference type="ARBA" id="ARBA00022691"/>
    </source>
</evidence>
<dbReference type="GO" id="GO:0005737">
    <property type="term" value="C:cytoplasm"/>
    <property type="evidence" value="ECO:0007669"/>
    <property type="project" value="TreeGrafter"/>
</dbReference>
<reference evidence="7" key="1">
    <citation type="submission" date="2018-01" db="EMBL/GenBank/DDBJ databases">
        <authorList>
            <person name="Mao J.F."/>
        </authorList>
    </citation>
    <scope>NUCLEOTIDE SEQUENCE</scope>
    <source>
        <strain evidence="7">Huo1</strain>
        <tissue evidence="7">Leaf</tissue>
    </source>
</reference>
<reference evidence="7" key="2">
    <citation type="submission" date="2020-08" db="EMBL/GenBank/DDBJ databases">
        <title>Plant Genome Project.</title>
        <authorList>
            <person name="Zhang R.-G."/>
        </authorList>
    </citation>
    <scope>NUCLEOTIDE SEQUENCE</scope>
    <source>
        <strain evidence="7">Huo1</strain>
        <tissue evidence="7">Leaf</tissue>
    </source>
</reference>